<evidence type="ECO:0000313" key="3">
    <source>
        <dbReference type="Proteomes" id="UP000694941"/>
    </source>
</evidence>
<organism evidence="3 4">
    <name type="scientific">Limulus polyphemus</name>
    <name type="common">Atlantic horseshoe crab</name>
    <dbReference type="NCBI Taxonomy" id="6850"/>
    <lineage>
        <taxon>Eukaryota</taxon>
        <taxon>Metazoa</taxon>
        <taxon>Ecdysozoa</taxon>
        <taxon>Arthropoda</taxon>
        <taxon>Chelicerata</taxon>
        <taxon>Merostomata</taxon>
        <taxon>Xiphosura</taxon>
        <taxon>Limulidae</taxon>
        <taxon>Limulus</taxon>
    </lineage>
</organism>
<feature type="domain" description="Peptidase M12B" evidence="2">
    <location>
        <begin position="197"/>
        <end position="419"/>
    </location>
</feature>
<dbReference type="InterPro" id="IPR051489">
    <property type="entry name" value="ADAM_Metalloproteinase"/>
</dbReference>
<dbReference type="GeneID" id="106473295"/>
<evidence type="ECO:0000259" key="2">
    <source>
        <dbReference type="PROSITE" id="PS50215"/>
    </source>
</evidence>
<keyword evidence="1" id="KW-0479">Metal-binding</keyword>
<accession>A0ABM1BVF1</accession>
<evidence type="ECO:0000313" key="4">
    <source>
        <dbReference type="RefSeq" id="XP_013789433.1"/>
    </source>
</evidence>
<dbReference type="PANTHER" id="PTHR45702">
    <property type="entry name" value="ADAM10/ADAM17 METALLOPEPTIDASE FAMILY MEMBER"/>
    <property type="match status" value="1"/>
</dbReference>
<dbReference type="PANTHER" id="PTHR45702:SF2">
    <property type="entry name" value="KUZBANIAN, ISOFORM A"/>
    <property type="match status" value="1"/>
</dbReference>
<evidence type="ECO:0000256" key="1">
    <source>
        <dbReference type="PROSITE-ProRule" id="PRU00276"/>
    </source>
</evidence>
<dbReference type="InterPro" id="IPR001590">
    <property type="entry name" value="Peptidase_M12B"/>
</dbReference>
<protein>
    <submittedName>
        <fullName evidence="4">Disintegrin and metalloproteinase domain-containing protein 10-like</fullName>
    </submittedName>
</protein>
<reference evidence="4" key="1">
    <citation type="submission" date="2025-08" db="UniProtKB">
        <authorList>
            <consortium name="RefSeq"/>
        </authorList>
    </citation>
    <scope>IDENTIFICATION</scope>
    <source>
        <tissue evidence="4">Muscle</tissue>
    </source>
</reference>
<keyword evidence="3" id="KW-1185">Reference proteome</keyword>
<feature type="active site" evidence="1">
    <location>
        <position position="361"/>
    </location>
</feature>
<comment type="caution">
    <text evidence="1">Lacks conserved residue(s) required for the propagation of feature annotation.</text>
</comment>
<feature type="binding site" evidence="1">
    <location>
        <position position="360"/>
    </location>
    <ligand>
        <name>Zn(2+)</name>
        <dbReference type="ChEBI" id="CHEBI:29105"/>
        <note>catalytic</note>
    </ligand>
</feature>
<dbReference type="Proteomes" id="UP000694941">
    <property type="component" value="Unplaced"/>
</dbReference>
<dbReference type="Gene3D" id="3.40.390.10">
    <property type="entry name" value="Collagenase (Catalytic Domain)"/>
    <property type="match status" value="1"/>
</dbReference>
<dbReference type="Pfam" id="PF13688">
    <property type="entry name" value="Reprolysin_5"/>
    <property type="match status" value="1"/>
</dbReference>
<feature type="binding site" evidence="1">
    <location>
        <position position="370"/>
    </location>
    <ligand>
        <name>Zn(2+)</name>
        <dbReference type="ChEBI" id="CHEBI:29105"/>
        <note>catalytic</note>
    </ligand>
</feature>
<proteinExistence type="predicted"/>
<name>A0ABM1BVF1_LIMPO</name>
<dbReference type="RefSeq" id="XP_013789433.1">
    <property type="nucleotide sequence ID" value="XM_013933979.1"/>
</dbReference>
<dbReference type="InterPro" id="IPR024079">
    <property type="entry name" value="MetalloPept_cat_dom_sf"/>
</dbReference>
<feature type="binding site" evidence="1">
    <location>
        <position position="364"/>
    </location>
    <ligand>
        <name>Zn(2+)</name>
        <dbReference type="ChEBI" id="CHEBI:29105"/>
        <note>catalytic</note>
    </ligand>
</feature>
<gene>
    <name evidence="4" type="primary">LOC106473295</name>
</gene>
<dbReference type="PROSITE" id="PS50215">
    <property type="entry name" value="ADAM_MEPRO"/>
    <property type="match status" value="1"/>
</dbReference>
<keyword evidence="1" id="KW-0862">Zinc</keyword>
<sequence>MPSVKYRRLRPITETTSVPMGDYDSNKDLYVLFRAFQRLFDIRLTANSSAFSPKTKVDVLNKKGRVINHAQYDIPKNIFYTGYLKGMPHSTVYGYVRKGSFVGTVQDENDTFYTDLADKNYFRVNGSYGTVIYKYSDIIFCNLQSHNTCKEIDIYMKGPRRTDILTRSRKVSKLIISQLNNPEIATEKRSTTTQENKICSLELVADHTFYSSRNSDREAIISEMLYYVHSANDIFMSTDFNIGFKVGFLVEKVTIFSNAFDTDNPFFSGDGSAEQILNSFTYHIQNKCLALGFLHRDLPNDVLGLAYIADSDSTYGYIGGICEPPVNINHNFRSYNTLIVTTKHNNRPSPKATTALTVTHEFGHSFGSPHDSTSNPKCSPGGVKGQFIMNPYSNDGSKVNHKLFSSCTRAAIAPVIQTK</sequence>
<dbReference type="SUPFAM" id="SSF55486">
    <property type="entry name" value="Metalloproteases ('zincins'), catalytic domain"/>
    <property type="match status" value="1"/>
</dbReference>
<feature type="non-terminal residue" evidence="4">
    <location>
        <position position="419"/>
    </location>
</feature>